<accession>A0A1M5I493</accession>
<dbReference type="GO" id="GO:0009103">
    <property type="term" value="P:lipopolysaccharide biosynthetic process"/>
    <property type="evidence" value="ECO:0007669"/>
    <property type="project" value="TreeGrafter"/>
</dbReference>
<evidence type="ECO:0000259" key="2">
    <source>
        <dbReference type="Pfam" id="PF00534"/>
    </source>
</evidence>
<dbReference type="PANTHER" id="PTHR46401">
    <property type="entry name" value="GLYCOSYLTRANSFERASE WBBK-RELATED"/>
    <property type="match status" value="1"/>
</dbReference>
<dbReference type="Gene3D" id="3.40.50.2000">
    <property type="entry name" value="Glycogen Phosphorylase B"/>
    <property type="match status" value="2"/>
</dbReference>
<dbReference type="OrthoDB" id="9801609at2"/>
<protein>
    <submittedName>
        <fullName evidence="3">Glycosyltransferase involved in cell wall bisynthesis</fullName>
    </submittedName>
</protein>
<gene>
    <name evidence="3" type="ORF">SAMN05444362_11835</name>
</gene>
<dbReference type="Proteomes" id="UP000184480">
    <property type="component" value="Unassembled WGS sequence"/>
</dbReference>
<dbReference type="STRING" id="1346286.SAMN05444362_11835"/>
<keyword evidence="4" id="KW-1185">Reference proteome</keyword>
<dbReference type="EMBL" id="FQUC01000018">
    <property type="protein sequence ID" value="SHG23061.1"/>
    <property type="molecule type" value="Genomic_DNA"/>
</dbReference>
<reference evidence="4" key="1">
    <citation type="submission" date="2016-11" db="EMBL/GenBank/DDBJ databases">
        <authorList>
            <person name="Varghese N."/>
            <person name="Submissions S."/>
        </authorList>
    </citation>
    <scope>NUCLEOTIDE SEQUENCE [LARGE SCALE GENOMIC DNA]</scope>
    <source>
        <strain evidence="4">DSM 27370</strain>
    </source>
</reference>
<proteinExistence type="predicted"/>
<feature type="domain" description="Glycosyl transferase family 1" evidence="2">
    <location>
        <begin position="196"/>
        <end position="351"/>
    </location>
</feature>
<sequence length="375" mass="43808">MRLIVNTSSLFAGGGVQVALSFLEECKLYTENEYYVFVCTSINDQIDVSSYPDNFKFYLIERKNNVIKNILFLQKILSKLEKEINPDCVFTIFGPSYWTPKKPHLLGFATGHYIYPESPFFQKISAFDRIKWELKKRLHLFFYKRNAQFFHIETHDAKKRLAPFLGASPNNIFVVSNTYSPFFNYPLKKENILRDKRENTIRFLILSAYYSHKNLDILNKVIPILREKGIDNVEFVTTLSREVYEEKFTEDAKCYMYNIGPVLAKDCPKLYSECDFLFLPTLIECFSANYPEAMKMNKPILTSDLPFARGLCEDAALYFDSDNPEDISLKIINIIGDRQLQEKLVENGKRRLKDFLTAKERAGEYLKICRQISLK</sequence>
<organism evidence="3 4">
    <name type="scientific">Dysgonomonas macrotermitis</name>
    <dbReference type="NCBI Taxonomy" id="1346286"/>
    <lineage>
        <taxon>Bacteria</taxon>
        <taxon>Pseudomonadati</taxon>
        <taxon>Bacteroidota</taxon>
        <taxon>Bacteroidia</taxon>
        <taxon>Bacteroidales</taxon>
        <taxon>Dysgonomonadaceae</taxon>
        <taxon>Dysgonomonas</taxon>
    </lineage>
</organism>
<dbReference type="SUPFAM" id="SSF53756">
    <property type="entry name" value="UDP-Glycosyltransferase/glycogen phosphorylase"/>
    <property type="match status" value="1"/>
</dbReference>
<keyword evidence="1 3" id="KW-0808">Transferase</keyword>
<dbReference type="AlphaFoldDB" id="A0A1M5I493"/>
<evidence type="ECO:0000256" key="1">
    <source>
        <dbReference type="ARBA" id="ARBA00022679"/>
    </source>
</evidence>
<dbReference type="PANTHER" id="PTHR46401:SF2">
    <property type="entry name" value="GLYCOSYLTRANSFERASE WBBK-RELATED"/>
    <property type="match status" value="1"/>
</dbReference>
<dbReference type="Pfam" id="PF00534">
    <property type="entry name" value="Glycos_transf_1"/>
    <property type="match status" value="1"/>
</dbReference>
<evidence type="ECO:0000313" key="4">
    <source>
        <dbReference type="Proteomes" id="UP000184480"/>
    </source>
</evidence>
<dbReference type="GO" id="GO:0016757">
    <property type="term" value="F:glycosyltransferase activity"/>
    <property type="evidence" value="ECO:0007669"/>
    <property type="project" value="InterPro"/>
</dbReference>
<evidence type="ECO:0000313" key="3">
    <source>
        <dbReference type="EMBL" id="SHG23061.1"/>
    </source>
</evidence>
<dbReference type="InterPro" id="IPR001296">
    <property type="entry name" value="Glyco_trans_1"/>
</dbReference>
<name>A0A1M5I493_9BACT</name>
<dbReference type="RefSeq" id="WP_062178525.1">
    <property type="nucleotide sequence ID" value="NZ_BBXL01000005.1"/>
</dbReference>